<dbReference type="Proteomes" id="UP000823388">
    <property type="component" value="Chromosome 3N"/>
</dbReference>
<protein>
    <submittedName>
        <fullName evidence="1">Uncharacterized protein</fullName>
    </submittedName>
</protein>
<proteinExistence type="predicted"/>
<evidence type="ECO:0000313" key="1">
    <source>
        <dbReference type="EMBL" id="KAG2621537.1"/>
    </source>
</evidence>
<reference evidence="1" key="1">
    <citation type="submission" date="2020-05" db="EMBL/GenBank/DDBJ databases">
        <title>WGS assembly of Panicum virgatum.</title>
        <authorList>
            <person name="Lovell J.T."/>
            <person name="Jenkins J."/>
            <person name="Shu S."/>
            <person name="Juenger T.E."/>
            <person name="Schmutz J."/>
        </authorList>
    </citation>
    <scope>NUCLEOTIDE SEQUENCE</scope>
    <source>
        <strain evidence="1">AP13</strain>
    </source>
</reference>
<evidence type="ECO:0000313" key="2">
    <source>
        <dbReference type="Proteomes" id="UP000823388"/>
    </source>
</evidence>
<dbReference type="EMBL" id="CM029042">
    <property type="protein sequence ID" value="KAG2621537.1"/>
    <property type="molecule type" value="Genomic_DNA"/>
</dbReference>
<name>A0A8T0UGP7_PANVG</name>
<accession>A0A8T0UGP7</accession>
<comment type="caution">
    <text evidence="1">The sequence shown here is derived from an EMBL/GenBank/DDBJ whole genome shotgun (WGS) entry which is preliminary data.</text>
</comment>
<organism evidence="1 2">
    <name type="scientific">Panicum virgatum</name>
    <name type="common">Blackwell switchgrass</name>
    <dbReference type="NCBI Taxonomy" id="38727"/>
    <lineage>
        <taxon>Eukaryota</taxon>
        <taxon>Viridiplantae</taxon>
        <taxon>Streptophyta</taxon>
        <taxon>Embryophyta</taxon>
        <taxon>Tracheophyta</taxon>
        <taxon>Spermatophyta</taxon>
        <taxon>Magnoliopsida</taxon>
        <taxon>Liliopsida</taxon>
        <taxon>Poales</taxon>
        <taxon>Poaceae</taxon>
        <taxon>PACMAD clade</taxon>
        <taxon>Panicoideae</taxon>
        <taxon>Panicodae</taxon>
        <taxon>Paniceae</taxon>
        <taxon>Panicinae</taxon>
        <taxon>Panicum</taxon>
        <taxon>Panicum sect. Hiantes</taxon>
    </lineage>
</organism>
<dbReference type="AlphaFoldDB" id="A0A8T0UGP7"/>
<gene>
    <name evidence="1" type="ORF">PVAP13_3NG253432</name>
</gene>
<sequence>MAGGLAQAKSYRVANSASRAPIGLARPSFAYRNCLVTLHMFFLKNWRLVLNFNLNFCRDVEHCMAQFTAEFSSFGESASLFHYLGVSPPSISRSPKRSHEPYQKSDSAFHCIVVVYHLHGCPNIGGKSCAVGHSSNLPFLPTVWTITPLLFAKKKMYIRICHAAQKELWLLLQMLGAVSRNLGPL</sequence>
<keyword evidence="2" id="KW-1185">Reference proteome</keyword>